<dbReference type="PANTHER" id="PTHR43245">
    <property type="entry name" value="BIFUNCTIONAL POLYMYXIN RESISTANCE PROTEIN ARNA"/>
    <property type="match status" value="1"/>
</dbReference>
<accession>A0AA41U4L4</accession>
<dbReference type="InterPro" id="IPR001509">
    <property type="entry name" value="Epimerase_deHydtase"/>
</dbReference>
<dbReference type="InterPro" id="IPR050177">
    <property type="entry name" value="Lipid_A_modif_metabolic_enz"/>
</dbReference>
<organism evidence="3 4">
    <name type="scientific">Yinghuangia soli</name>
    <dbReference type="NCBI Taxonomy" id="2908204"/>
    <lineage>
        <taxon>Bacteria</taxon>
        <taxon>Bacillati</taxon>
        <taxon>Actinomycetota</taxon>
        <taxon>Actinomycetes</taxon>
        <taxon>Kitasatosporales</taxon>
        <taxon>Streptomycetaceae</taxon>
        <taxon>Yinghuangia</taxon>
    </lineage>
</organism>
<protein>
    <submittedName>
        <fullName evidence="3">NAD-dependent epimerase/dehydratase family protein</fullName>
    </submittedName>
</protein>
<gene>
    <name evidence="3" type="ORF">LZ495_42440</name>
</gene>
<feature type="region of interest" description="Disordered" evidence="1">
    <location>
        <begin position="345"/>
        <end position="369"/>
    </location>
</feature>
<dbReference type="RefSeq" id="WP_235058611.1">
    <property type="nucleotide sequence ID" value="NZ_JAKFHA010000062.1"/>
</dbReference>
<reference evidence="3" key="1">
    <citation type="submission" date="2022-01" db="EMBL/GenBank/DDBJ databases">
        <title>Genome-Based Taxonomic Classification of the Phylum Actinobacteria.</title>
        <authorList>
            <person name="Gao Y."/>
        </authorList>
    </citation>
    <scope>NUCLEOTIDE SEQUENCE</scope>
    <source>
        <strain evidence="3">KLBMP 8922</strain>
    </source>
</reference>
<proteinExistence type="predicted"/>
<dbReference type="Proteomes" id="UP001165378">
    <property type="component" value="Unassembled WGS sequence"/>
</dbReference>
<comment type="caution">
    <text evidence="3">The sequence shown here is derived from an EMBL/GenBank/DDBJ whole genome shotgun (WGS) entry which is preliminary data.</text>
</comment>
<dbReference type="AlphaFoldDB" id="A0AA41U4L4"/>
<feature type="domain" description="NAD-dependent epimerase/dehydratase" evidence="2">
    <location>
        <begin position="5"/>
        <end position="74"/>
    </location>
</feature>
<dbReference type="SUPFAM" id="SSF51735">
    <property type="entry name" value="NAD(P)-binding Rossmann-fold domains"/>
    <property type="match status" value="1"/>
</dbReference>
<keyword evidence="4" id="KW-1185">Reference proteome</keyword>
<evidence type="ECO:0000313" key="3">
    <source>
        <dbReference type="EMBL" id="MCF2533848.1"/>
    </source>
</evidence>
<name>A0AA41U4L4_9ACTN</name>
<sequence>MGERILVVGGTGPTGTPLVRGLVARGHEVAILHRGLHESPDTPGEVRHVHLDPYDDDALREAAAGPAYDMVIAMYGRLRRIAEAFAGRTGRFLSVGGVPAYRGWMNPALAGPGGLPVPVPEDAPLVRDVAEDAKGYRIVRTEEAVFAHHPQATHVRYPYVYGPKQPAPREWCIVRRVLDGRRRIVLADDGLTLHHHGYTENLAHALLLAVDHPERSAGRIYNAADDEVLTIRQVVEAAAAALGHTFEIVSMPFDLAVPARPLVMQPAPVHRVLDLARIRADLGYRDLVAPREAVARTARWLAENPPSPGGREETILTDPFDYAAEDRLMDAWSDLRDAFPDAGFGTAPGYGLAYSGPGGRPRSRPEFEA</sequence>
<evidence type="ECO:0000259" key="2">
    <source>
        <dbReference type="Pfam" id="PF01370"/>
    </source>
</evidence>
<dbReference type="EMBL" id="JAKFHA010000062">
    <property type="protein sequence ID" value="MCF2533848.1"/>
    <property type="molecule type" value="Genomic_DNA"/>
</dbReference>
<dbReference type="Gene3D" id="3.40.50.720">
    <property type="entry name" value="NAD(P)-binding Rossmann-like Domain"/>
    <property type="match status" value="2"/>
</dbReference>
<evidence type="ECO:0000313" key="4">
    <source>
        <dbReference type="Proteomes" id="UP001165378"/>
    </source>
</evidence>
<feature type="domain" description="NAD-dependent epimerase/dehydratase" evidence="2">
    <location>
        <begin position="151"/>
        <end position="224"/>
    </location>
</feature>
<evidence type="ECO:0000256" key="1">
    <source>
        <dbReference type="SAM" id="MobiDB-lite"/>
    </source>
</evidence>
<dbReference type="Pfam" id="PF01370">
    <property type="entry name" value="Epimerase"/>
    <property type="match status" value="2"/>
</dbReference>
<dbReference type="InterPro" id="IPR036291">
    <property type="entry name" value="NAD(P)-bd_dom_sf"/>
</dbReference>